<name>A0A835NAT4_9ROSI</name>
<organism evidence="10 11">
    <name type="scientific">Salix dunnii</name>
    <dbReference type="NCBI Taxonomy" id="1413687"/>
    <lineage>
        <taxon>Eukaryota</taxon>
        <taxon>Viridiplantae</taxon>
        <taxon>Streptophyta</taxon>
        <taxon>Embryophyta</taxon>
        <taxon>Tracheophyta</taxon>
        <taxon>Spermatophyta</taxon>
        <taxon>Magnoliopsida</taxon>
        <taxon>eudicotyledons</taxon>
        <taxon>Gunneridae</taxon>
        <taxon>Pentapetalae</taxon>
        <taxon>rosids</taxon>
        <taxon>fabids</taxon>
        <taxon>Malpighiales</taxon>
        <taxon>Salicaceae</taxon>
        <taxon>Saliceae</taxon>
        <taxon>Salix</taxon>
    </lineage>
</organism>
<feature type="transmembrane region" description="Helical" evidence="9">
    <location>
        <begin position="247"/>
        <end position="263"/>
    </location>
</feature>
<evidence type="ECO:0000256" key="1">
    <source>
        <dbReference type="ARBA" id="ARBA00004477"/>
    </source>
</evidence>
<evidence type="ECO:0000256" key="8">
    <source>
        <dbReference type="ARBA" id="ARBA00045912"/>
    </source>
</evidence>
<sequence>MTISSLYVTGCACILELLAEPLYILSQNLLLLKLRLIIETAATLLRCLTMYILIVKQTSMDKGIIFALSQTAYGACLFLGYWSYFVVFRAFRSADLFPFRLGTIMDYDKQLSSMCVLFTLQSFRKLILQEGEKVVLVWLDTPYNQAVYGLVDKLGSLVVRLVFLPFEESSYATFARSASGAVFMSFGPSYSYSLIRMLYGHKWSDGEASSALQYYCIYVILLAMNGTSEAFLHAVATESQLKRSNDSLLVFSLIYVVMNVLLIKSAGAVGLILANSLSILFMLQAFLLSISSPCTHACHHVHVTDIVHGHGTEFCGICFIKFKCLGRWFLDYSEDMILRILYSAVFIKHYFQDSSAFSFASCLPSGWTVLLISGVITLISEKLFLDHENFWPTFLIHFSIGITCFCISSFIIYRRERPFINKIIRFRDHME</sequence>
<keyword evidence="7 9" id="KW-0472">Membrane</keyword>
<evidence type="ECO:0000256" key="9">
    <source>
        <dbReference type="RuleBase" id="RU365067"/>
    </source>
</evidence>
<evidence type="ECO:0000256" key="7">
    <source>
        <dbReference type="ARBA" id="ARBA00023136"/>
    </source>
</evidence>
<dbReference type="InterPro" id="IPR007594">
    <property type="entry name" value="RFT1"/>
</dbReference>
<evidence type="ECO:0000256" key="3">
    <source>
        <dbReference type="ARBA" id="ARBA00010288"/>
    </source>
</evidence>
<keyword evidence="4 9" id="KW-0812">Transmembrane</keyword>
<dbReference type="OrthoDB" id="9979195at2759"/>
<evidence type="ECO:0000256" key="5">
    <source>
        <dbReference type="ARBA" id="ARBA00022824"/>
    </source>
</evidence>
<keyword evidence="5" id="KW-0256">Endoplasmic reticulum</keyword>
<feature type="transmembrane region" description="Helical" evidence="9">
    <location>
        <begin position="178"/>
        <end position="199"/>
    </location>
</feature>
<comment type="caution">
    <text evidence="10">The sequence shown here is derived from an EMBL/GenBank/DDBJ whole genome shotgun (WGS) entry which is preliminary data.</text>
</comment>
<protein>
    <recommendedName>
        <fullName evidence="9">Protein RFT1 homolog</fullName>
    </recommendedName>
</protein>
<feature type="transmembrane region" description="Helical" evidence="9">
    <location>
        <begin position="66"/>
        <end position="91"/>
    </location>
</feature>
<dbReference type="GO" id="GO:0006488">
    <property type="term" value="P:dolichol-linked oligosaccharide biosynthetic process"/>
    <property type="evidence" value="ECO:0007669"/>
    <property type="project" value="InterPro"/>
</dbReference>
<dbReference type="Pfam" id="PF04506">
    <property type="entry name" value="Rft-1"/>
    <property type="match status" value="3"/>
</dbReference>
<evidence type="ECO:0000313" key="11">
    <source>
        <dbReference type="Proteomes" id="UP000657918"/>
    </source>
</evidence>
<accession>A0A835NAT4</accession>
<proteinExistence type="inferred from homology"/>
<keyword evidence="6 9" id="KW-1133">Transmembrane helix</keyword>
<dbReference type="Proteomes" id="UP000657918">
    <property type="component" value="Unassembled WGS sequence"/>
</dbReference>
<evidence type="ECO:0000256" key="4">
    <source>
        <dbReference type="ARBA" id="ARBA00022692"/>
    </source>
</evidence>
<comment type="pathway">
    <text evidence="2">Protein modification; protein glycosylation.</text>
</comment>
<dbReference type="GO" id="GO:0034203">
    <property type="term" value="P:glycolipid translocation"/>
    <property type="evidence" value="ECO:0007669"/>
    <property type="project" value="TreeGrafter"/>
</dbReference>
<comment type="subcellular location">
    <subcellularLocation>
        <location evidence="1 9">Endoplasmic reticulum membrane</location>
        <topology evidence="1 9">Multi-pass membrane protein</topology>
    </subcellularLocation>
</comment>
<dbReference type="GO" id="GO:0005789">
    <property type="term" value="C:endoplasmic reticulum membrane"/>
    <property type="evidence" value="ECO:0007669"/>
    <property type="project" value="UniProtKB-SubCell"/>
</dbReference>
<feature type="transmembrane region" description="Helical" evidence="9">
    <location>
        <begin position="356"/>
        <end position="379"/>
    </location>
</feature>
<dbReference type="EMBL" id="JADGMS010000001">
    <property type="protein sequence ID" value="KAF9689531.1"/>
    <property type="molecule type" value="Genomic_DNA"/>
</dbReference>
<feature type="transmembrane region" description="Helical" evidence="9">
    <location>
        <begin position="35"/>
        <end position="54"/>
    </location>
</feature>
<comment type="function">
    <text evidence="8 9">Intramembrane glycolipid transporter that operates in the biosynthetic pathway of dolichol-linked oligosaccharides, the glycan precursors employed in protein asparagine (N)-glycosylation. The sequential addition of sugars to dolichol pyrophosphate produces dolichol-linked oligosaccharides containing fourteen sugars, including two GlcNAcs, nine mannoses and three glucoses. Once assembled, the oligosaccharide is transferred from the lipid to nascent proteins by oligosaccharyltransferases. The assembly of dolichol-linked oligosaccharides begins on the cytosolic side of the endoplasmic reticulum membrane and finishes in its lumen. RFT1 could mediate the translocation of the cytosolically oriented intermediate DolPP-GlcNAc2Man5, produced by ALG11, into the ER lumen where dolichol-linked oligosaccharides assembly continues. However, the intramembrane lipid transporter activity could not be confirmed in vitro.</text>
</comment>
<dbReference type="PANTHER" id="PTHR13117:SF5">
    <property type="entry name" value="PROTEIN RFT1 HOMOLOG"/>
    <property type="match status" value="1"/>
</dbReference>
<dbReference type="AlphaFoldDB" id="A0A835NAT4"/>
<gene>
    <name evidence="10" type="ORF">SADUNF_Sadunf01G0101700</name>
</gene>
<evidence type="ECO:0000313" key="10">
    <source>
        <dbReference type="EMBL" id="KAF9689531.1"/>
    </source>
</evidence>
<feature type="transmembrane region" description="Helical" evidence="9">
    <location>
        <begin position="391"/>
        <end position="413"/>
    </location>
</feature>
<evidence type="ECO:0000256" key="2">
    <source>
        <dbReference type="ARBA" id="ARBA00004922"/>
    </source>
</evidence>
<reference evidence="10 11" key="1">
    <citation type="submission" date="2020-10" db="EMBL/GenBank/DDBJ databases">
        <title>Plant Genome Project.</title>
        <authorList>
            <person name="Zhang R.-G."/>
        </authorList>
    </citation>
    <scope>NUCLEOTIDE SEQUENCE [LARGE SCALE GENOMIC DNA]</scope>
    <source>
        <strain evidence="10">FAFU-HL-1</strain>
        <tissue evidence="10">Leaf</tissue>
    </source>
</reference>
<feature type="transmembrane region" description="Helical" evidence="9">
    <location>
        <begin position="211"/>
        <end position="235"/>
    </location>
</feature>
<dbReference type="PANTHER" id="PTHR13117">
    <property type="entry name" value="ENDOPLASMIC RETICULUM MULTISPAN TRANSMEMBRANE PROTEIN-RELATED"/>
    <property type="match status" value="1"/>
</dbReference>
<evidence type="ECO:0000256" key="6">
    <source>
        <dbReference type="ARBA" id="ARBA00022989"/>
    </source>
</evidence>
<comment type="caution">
    <text evidence="9">Lacks conserved residue(s) required for the propagation of feature annotation.</text>
</comment>
<keyword evidence="11" id="KW-1185">Reference proteome</keyword>
<comment type="similarity">
    <text evidence="3 9">Belongs to the RFT1 family.</text>
</comment>